<evidence type="ECO:0000259" key="7">
    <source>
        <dbReference type="Pfam" id="PF03458"/>
    </source>
</evidence>
<feature type="transmembrane region" description="Helical" evidence="6">
    <location>
        <begin position="128"/>
        <end position="149"/>
    </location>
</feature>
<dbReference type="AlphaFoldDB" id="A0A6J6N6Z4"/>
<accession>A0A6J6N6Z4</accession>
<comment type="subcellular location">
    <subcellularLocation>
        <location evidence="1">Cell membrane</location>
        <topology evidence="1">Multi-pass membrane protein</topology>
    </subcellularLocation>
</comment>
<feature type="transmembrane region" description="Helical" evidence="6">
    <location>
        <begin position="40"/>
        <end position="62"/>
    </location>
</feature>
<evidence type="ECO:0000256" key="2">
    <source>
        <dbReference type="ARBA" id="ARBA00022475"/>
    </source>
</evidence>
<gene>
    <name evidence="8" type="ORF">UFOPK2370_00362</name>
</gene>
<keyword evidence="4 6" id="KW-1133">Transmembrane helix</keyword>
<name>A0A6J6N6Z4_9ZZZZ</name>
<evidence type="ECO:0000256" key="5">
    <source>
        <dbReference type="ARBA" id="ARBA00023136"/>
    </source>
</evidence>
<evidence type="ECO:0000313" key="8">
    <source>
        <dbReference type="EMBL" id="CAB4681906.1"/>
    </source>
</evidence>
<protein>
    <submittedName>
        <fullName evidence="8">Unannotated protein</fullName>
    </submittedName>
</protein>
<feature type="domain" description="Glycine transporter" evidence="7">
    <location>
        <begin position="104"/>
        <end position="178"/>
    </location>
</feature>
<dbReference type="PANTHER" id="PTHR30506:SF3">
    <property type="entry name" value="UPF0126 INNER MEMBRANE PROTEIN YADS-RELATED"/>
    <property type="match status" value="1"/>
</dbReference>
<keyword evidence="5 6" id="KW-0472">Membrane</keyword>
<evidence type="ECO:0000256" key="4">
    <source>
        <dbReference type="ARBA" id="ARBA00022989"/>
    </source>
</evidence>
<keyword evidence="2" id="KW-1003">Cell membrane</keyword>
<keyword evidence="3 6" id="KW-0812">Transmembrane</keyword>
<dbReference type="PANTHER" id="PTHR30506">
    <property type="entry name" value="INNER MEMBRANE PROTEIN"/>
    <property type="match status" value="1"/>
</dbReference>
<feature type="transmembrane region" description="Helical" evidence="6">
    <location>
        <begin position="6"/>
        <end position="28"/>
    </location>
</feature>
<evidence type="ECO:0000256" key="3">
    <source>
        <dbReference type="ARBA" id="ARBA00022692"/>
    </source>
</evidence>
<dbReference type="EMBL" id="CAEZXK010000006">
    <property type="protein sequence ID" value="CAB4681906.1"/>
    <property type="molecule type" value="Genomic_DNA"/>
</dbReference>
<feature type="transmembrane region" description="Helical" evidence="6">
    <location>
        <begin position="74"/>
        <end position="92"/>
    </location>
</feature>
<feature type="transmembrane region" description="Helical" evidence="6">
    <location>
        <begin position="161"/>
        <end position="180"/>
    </location>
</feature>
<proteinExistence type="predicted"/>
<reference evidence="8" key="1">
    <citation type="submission" date="2020-05" db="EMBL/GenBank/DDBJ databases">
        <authorList>
            <person name="Chiriac C."/>
            <person name="Salcher M."/>
            <person name="Ghai R."/>
            <person name="Kavagutti S V."/>
        </authorList>
    </citation>
    <scope>NUCLEOTIDE SEQUENCE</scope>
</reference>
<feature type="transmembrane region" description="Helical" evidence="6">
    <location>
        <begin position="186"/>
        <end position="207"/>
    </location>
</feature>
<dbReference type="GO" id="GO:0005886">
    <property type="term" value="C:plasma membrane"/>
    <property type="evidence" value="ECO:0007669"/>
    <property type="project" value="UniProtKB-SubCell"/>
</dbReference>
<organism evidence="8">
    <name type="scientific">freshwater metagenome</name>
    <dbReference type="NCBI Taxonomy" id="449393"/>
    <lineage>
        <taxon>unclassified sequences</taxon>
        <taxon>metagenomes</taxon>
        <taxon>ecological metagenomes</taxon>
    </lineage>
</organism>
<dbReference type="Pfam" id="PF03458">
    <property type="entry name" value="Gly_transporter"/>
    <property type="match status" value="2"/>
</dbReference>
<sequence>MSNEQLQWWVTNFHLPFEVLGTLAFAFSGLIEAARKKLDIVGMAMVTAVAAFGGGTLRDILLDRSPLFWIANDWWIWTILVICGLAMIFFRARHLEFTERAMQWPDAIGLGVFASGGTMLALQAGTSAIVAVIMGVITSIFGSVLRDIFTNQVPRAFTDHQPYASVAFLGCWVVVFAHWLAWPAALAVAVGALVTVAIRLAVMIFGWRVPSWRV</sequence>
<dbReference type="InterPro" id="IPR005115">
    <property type="entry name" value="Gly_transporter"/>
</dbReference>
<feature type="domain" description="Glycine transporter" evidence="7">
    <location>
        <begin position="17"/>
        <end position="90"/>
    </location>
</feature>
<evidence type="ECO:0000256" key="6">
    <source>
        <dbReference type="SAM" id="Phobius"/>
    </source>
</evidence>
<evidence type="ECO:0000256" key="1">
    <source>
        <dbReference type="ARBA" id="ARBA00004651"/>
    </source>
</evidence>